<gene>
    <name evidence="1" type="ORF">CEXT_658031</name>
</gene>
<organism evidence="1 2">
    <name type="scientific">Caerostris extrusa</name>
    <name type="common">Bark spider</name>
    <name type="synonym">Caerostris bankana</name>
    <dbReference type="NCBI Taxonomy" id="172846"/>
    <lineage>
        <taxon>Eukaryota</taxon>
        <taxon>Metazoa</taxon>
        <taxon>Ecdysozoa</taxon>
        <taxon>Arthropoda</taxon>
        <taxon>Chelicerata</taxon>
        <taxon>Arachnida</taxon>
        <taxon>Araneae</taxon>
        <taxon>Araneomorphae</taxon>
        <taxon>Entelegynae</taxon>
        <taxon>Araneoidea</taxon>
        <taxon>Araneidae</taxon>
        <taxon>Caerostris</taxon>
    </lineage>
</organism>
<accession>A0AAV4NMJ6</accession>
<reference evidence="1 2" key="1">
    <citation type="submission" date="2021-06" db="EMBL/GenBank/DDBJ databases">
        <title>Caerostris extrusa draft genome.</title>
        <authorList>
            <person name="Kono N."/>
            <person name="Arakawa K."/>
        </authorList>
    </citation>
    <scope>NUCLEOTIDE SEQUENCE [LARGE SCALE GENOMIC DNA]</scope>
</reference>
<name>A0AAV4NMJ6_CAEEX</name>
<dbReference type="AlphaFoldDB" id="A0AAV4NMJ6"/>
<comment type="caution">
    <text evidence="1">The sequence shown here is derived from an EMBL/GenBank/DDBJ whole genome shotgun (WGS) entry which is preliminary data.</text>
</comment>
<evidence type="ECO:0000313" key="1">
    <source>
        <dbReference type="EMBL" id="GIX84995.1"/>
    </source>
</evidence>
<proteinExistence type="predicted"/>
<dbReference type="Proteomes" id="UP001054945">
    <property type="component" value="Unassembled WGS sequence"/>
</dbReference>
<dbReference type="EMBL" id="BPLR01003469">
    <property type="protein sequence ID" value="GIX84995.1"/>
    <property type="molecule type" value="Genomic_DNA"/>
</dbReference>
<protein>
    <submittedName>
        <fullName evidence="1">Uncharacterized protein</fullName>
    </submittedName>
</protein>
<sequence length="101" mass="11772">MPNPFPPPYPYPSVLGNKEIADQDFYSIFMSELPSLLRMHPDVSGRLNVIADLMEREMNSFSICHALRPLRHVADFFFFFCLGLERKKIEEAFISFRRSGK</sequence>
<keyword evidence="2" id="KW-1185">Reference proteome</keyword>
<evidence type="ECO:0000313" key="2">
    <source>
        <dbReference type="Proteomes" id="UP001054945"/>
    </source>
</evidence>